<feature type="compositionally biased region" description="Basic and acidic residues" evidence="8">
    <location>
        <begin position="558"/>
        <end position="572"/>
    </location>
</feature>
<feature type="region of interest" description="Disordered" evidence="8">
    <location>
        <begin position="3175"/>
        <end position="3356"/>
    </location>
</feature>
<dbReference type="Proteomes" id="UP000594262">
    <property type="component" value="Unplaced"/>
</dbReference>
<feature type="compositionally biased region" description="Low complexity" evidence="8">
    <location>
        <begin position="3320"/>
        <end position="3342"/>
    </location>
</feature>
<organism evidence="10 11">
    <name type="scientific">Clytia hemisphaerica</name>
    <dbReference type="NCBI Taxonomy" id="252671"/>
    <lineage>
        <taxon>Eukaryota</taxon>
        <taxon>Metazoa</taxon>
        <taxon>Cnidaria</taxon>
        <taxon>Hydrozoa</taxon>
        <taxon>Hydroidolina</taxon>
        <taxon>Leptothecata</taxon>
        <taxon>Obeliida</taxon>
        <taxon>Clytiidae</taxon>
        <taxon>Clytia</taxon>
    </lineage>
</organism>
<evidence type="ECO:0000256" key="5">
    <source>
        <dbReference type="ARBA" id="ARBA00022786"/>
    </source>
</evidence>
<dbReference type="GeneID" id="136811121"/>
<evidence type="ECO:0000259" key="9">
    <source>
        <dbReference type="PROSITE" id="PS50235"/>
    </source>
</evidence>
<feature type="compositionally biased region" description="Basic and acidic residues" evidence="8">
    <location>
        <begin position="3195"/>
        <end position="3250"/>
    </location>
</feature>
<keyword evidence="11" id="KW-1185">Reference proteome</keyword>
<feature type="region of interest" description="Disordered" evidence="8">
    <location>
        <begin position="504"/>
        <end position="534"/>
    </location>
</feature>
<dbReference type="GO" id="GO:0004843">
    <property type="term" value="F:cysteine-type deubiquitinase activity"/>
    <property type="evidence" value="ECO:0007669"/>
    <property type="project" value="UniProtKB-EC"/>
</dbReference>
<dbReference type="PROSITE" id="PS50235">
    <property type="entry name" value="USP_3"/>
    <property type="match status" value="1"/>
</dbReference>
<feature type="compositionally biased region" description="Polar residues" evidence="8">
    <location>
        <begin position="520"/>
        <end position="531"/>
    </location>
</feature>
<dbReference type="InterPro" id="IPR038765">
    <property type="entry name" value="Papain-like_cys_pep_sf"/>
</dbReference>
<feature type="compositionally biased region" description="Basic residues" evidence="8">
    <location>
        <begin position="3275"/>
        <end position="3285"/>
    </location>
</feature>
<evidence type="ECO:0000256" key="7">
    <source>
        <dbReference type="ARBA" id="ARBA00022807"/>
    </source>
</evidence>
<dbReference type="GO" id="GO:0006508">
    <property type="term" value="P:proteolysis"/>
    <property type="evidence" value="ECO:0007669"/>
    <property type="project" value="UniProtKB-KW"/>
</dbReference>
<keyword evidence="5" id="KW-0833">Ubl conjugation pathway</keyword>
<dbReference type="FunFam" id="3.90.70.10:FF:000014">
    <property type="entry name" value="Ubiquitin carboxyl-terminal hydrolase 34"/>
    <property type="match status" value="1"/>
</dbReference>
<dbReference type="PROSITE" id="PS00972">
    <property type="entry name" value="USP_1"/>
    <property type="match status" value="1"/>
</dbReference>
<dbReference type="RefSeq" id="XP_066923827.1">
    <property type="nucleotide sequence ID" value="XM_067067726.1"/>
</dbReference>
<comment type="catalytic activity">
    <reaction evidence="1">
        <text>Thiol-dependent hydrolysis of ester, thioester, amide, peptide and isopeptide bonds formed by the C-terminal Gly of ubiquitin (a 76-residue protein attached to proteins as an intracellular targeting signal).</text>
        <dbReference type="EC" id="3.4.19.12"/>
    </reaction>
</comment>
<dbReference type="GO" id="GO:0009966">
    <property type="term" value="P:regulation of signal transduction"/>
    <property type="evidence" value="ECO:0007669"/>
    <property type="project" value="UniProtKB-ARBA"/>
</dbReference>
<proteinExistence type="inferred from homology"/>
<keyword evidence="4" id="KW-0645">Protease</keyword>
<evidence type="ECO:0000256" key="8">
    <source>
        <dbReference type="SAM" id="MobiDB-lite"/>
    </source>
</evidence>
<evidence type="ECO:0000313" key="10">
    <source>
        <dbReference type="EnsemblMetazoa" id="CLYHEMP015200.1"/>
    </source>
</evidence>
<dbReference type="CDD" id="cd22249">
    <property type="entry name" value="UDM1_RNF168_RNF169-like"/>
    <property type="match status" value="1"/>
</dbReference>
<dbReference type="GO" id="GO:0005829">
    <property type="term" value="C:cytosol"/>
    <property type="evidence" value="ECO:0007669"/>
    <property type="project" value="TreeGrafter"/>
</dbReference>
<feature type="region of interest" description="Disordered" evidence="8">
    <location>
        <begin position="1300"/>
        <end position="1366"/>
    </location>
</feature>
<comment type="similarity">
    <text evidence="2">Belongs to the peptidase C19 family.</text>
</comment>
<dbReference type="InterPro" id="IPR018200">
    <property type="entry name" value="USP_CS"/>
</dbReference>
<dbReference type="PANTHER" id="PTHR24006">
    <property type="entry name" value="UBIQUITIN CARBOXYL-TERMINAL HYDROLASE"/>
    <property type="match status" value="1"/>
</dbReference>
<feature type="compositionally biased region" description="Basic and acidic residues" evidence="8">
    <location>
        <begin position="3257"/>
        <end position="3274"/>
    </location>
</feature>
<evidence type="ECO:0000313" key="11">
    <source>
        <dbReference type="Proteomes" id="UP000594262"/>
    </source>
</evidence>
<accession>A0A7M5WYX2</accession>
<dbReference type="Pfam" id="PF12030">
    <property type="entry name" value="DUF3517"/>
    <property type="match status" value="1"/>
</dbReference>
<reference evidence="10" key="1">
    <citation type="submission" date="2021-01" db="UniProtKB">
        <authorList>
            <consortium name="EnsemblMetazoa"/>
        </authorList>
    </citation>
    <scope>IDENTIFICATION</scope>
</reference>
<evidence type="ECO:0000256" key="4">
    <source>
        <dbReference type="ARBA" id="ARBA00022670"/>
    </source>
</evidence>
<dbReference type="PROSITE" id="PS00973">
    <property type="entry name" value="USP_2"/>
    <property type="match status" value="1"/>
</dbReference>
<feature type="domain" description="USP" evidence="9">
    <location>
        <begin position="1714"/>
        <end position="2048"/>
    </location>
</feature>
<sequence length="3375" mass="387439">MECCKTLKDLLTKYEEPDTEVLENDYFVFATTINEFSKQCKCLLKNPALIVPLENLMRKFYFFCIEHMNHYVTKHKWKHEYSLTSEILFQAVCKTFQLQYPIYQAYESVKNNFELSVEERETIESYCDVIENANASELLFKNIAFFCQNEGIEKIKLCFDVEENIMPLNLAGALISIVAQVRVWLNDDAIIKMIKPLTSPVSKYLCNTHEEDFRLMSARATAEVMLSTVKIQDPENLSCDIDVLNIAFKFFMSTTLAVRMAGLNLITNQIHYLVELGQNQLYRNIASACKELASWLNDQEIIQHLFGPNYHVELIKQSLFLLNFLAQEKQLKPVHLDCIWNAAQLKHISRHVMDILITMAKTLDLTSVQYLLELNGKLPVLSHTKQSLLLSSLLIRNIWSASLNGFTPEKKVQHPVPMKKPFLPKPMGLNKLRVSPIHSPYLSSDASTDEEIAADMPPNIHPQQFLPSPTVQQLHGLDLKMSESQLQALLPTSPNTLDSLVTSQSDITSDLTTEVDDGRSSINTNCSSTSDQDLDELDEEVSLVNETSILAAAQQNQQRHEQHQQQHQDRQQRGAGGADQPLILSEFDVESLCAPGKTLLWDLLLDPNLGVDNEELIDEAQKLLWQLVCYSGDKKVRMVFIRGCLDNIRQNKAVIISFKILPKILSMFPHSNNSSDATKLLQWAFKDLNLMTIFFTNLKQFVEGWVESKDDSTTSTDRRNHDLEHEIQGRLDFLTSMYSNDITPDHCRLNIEQVDCMWYCLVTCLPDHYHYLILSWLLKQTNSEELHALGLDAFKHIFVNKLSELNAEKMTLTGLNLFQKLFALTRLSNASPFVQQEAESEESILGTQQLWNIALKAERKHVANETINTLNHLYLTMGESSVAKEKEFIKKCTSVLMEAVQNLKKNCLLSLRIIQQVLKILRSHLETYSKRFAYHLEMWRLNGKNIQSHQRLRKHTNKDHVLKILVQPMGMTDKTTFKMHWVDLLAVFRAKVTAWCVSQTQKWEESGLNKENFALLKPPFRLISHGHELTPDLDAKTLGELGVRDQQLVYISVANIRKDRMMDSSRIPASLLPAPNFESVPIIQLLKEDNFLLLFNLLDVLYRLCQLNDYKEMWASLMDSKLDDSSLLEESTDTFDNPNEMVKPLPADLLLYNVWDLILLLPTNVEIKNRIIQGDFECPNKWKQLLCLDQKFRLLYILQILDALTLPLMNGAINKSVSEFSGDSDSSLSDVELSPYDNCSYEWVRRLFKTGMVTQLLSLFLCEELDPKTDLDEWSLNALAYIIKILTRLGLVNIQYGVNEEEGEDEEKPKDDDAVVSEEQPGPSTSTPRQPTKETPSTSSRPTTPIQSTSGSSTTTTTTTKRVEKTSRRHVFRARYRSTEVENVVIIHHFNELFMDTLDLLEEEVFITRVISVLTYVSENAGETSQIGSQDVRASVVYHCLSFMICWLSTRQHLRQALVNHPLFSSLLVQIIFFSPQKSVRTEASRGIYKLCISSGQTVLNKVLNILLSKLQELVSLRNELQMQTIQRLQLADKHLNYYSSLSNYKDYFWLLCRLISKYKEEPGEEIINVRTAILQVSSFIQDDSTNHANTPSFVDHCLIGLLQTCTVLLQHDLGFKNSLQGSELMRNIFHHCLFNLPQDYSDDSTRPHCQTKAARQAAFDLLLQLVSGSKEAYLELQGLLLQHHSVNSRTKSHSQYGWNYWPLEQERSPVGYVGLINLGATCYMASCVQQLFMIPEARTAILETPIVNDVRHSGILREVQKMFAYLQLSCRKAYNPKSFCKAYSMDKQPLNTGEQKDMTEFFTDFVSKIEEMSPNLKKMTRDMLLGVITNNVLSLDCQHVSKTEEEFYFVRCTVADMKNLYESLDEVTVKDVLEGDNKYTCSQCDAKVRAEKRACFKSLPKVLCFNTMRYTFNMVTMMKEKVNTHFSFPLKLNMAAYTEQYLIKRKEHGDPDEIPGYWYSLVGVVVHTGTAEGGHYYSFIRDRSTPKENSWYLFNDAEVKHFDPNQIAAECFGGEMTTKTFDAMTEKYMDFSFEKTHSAYMLFYEHCQLDNEDRLPKTISIPRELQEQIWADSYQFFQDKLVYDPTYFNFIWAFCHHVPRTIEKDVLFHTFKLSSSFVLETLVHSREKMNMKGWVDFLLHCLDTCHSACEWFLDQMAQDDWWIQQLLIKCPAQHIRQMFCQLCLVAVKTLRKTYVHLYTKQCEEDCTCADDGGIGSCSPITRFVTAILAQLEENLRSFCKNLTELFGFLYQFLSLGHEECGFLLKLSGISRLVHFYSSLKAADTHDAGCDDDEDCCDLDDDEIISTMLTNEEKFYPSALDKMIGSIALLLEEARDGPELHLSESDMKCFEPEKEFVFIYQITGDAINLRQTANIIFHLSCYNEVLASQIVQMLLSSAQKLPLEQAQPFFKLLSFLTDVGENGLPGLPSFMGIVLPRIWQSLECNPAVTLDWLSTQVPRNKQAHQAVRENMDQWVERYLISDNSPRVRAGASSLLVCLVPNNQFPQAFRAQRMFTSSQKEMKMSTEAKNILHEIFKYLLDMLSSLKKYCDKQQAGTTKLVNYFSLLNFFCLTDEERSIFTPYSNALWGLYHPLMSEPDIPVHFNKQALLMFWYHVCEGFDDNIKFITENDDVITNIAYNYILSNDDQEVISFNNATLPLYYGLLRLAASYSNQFCKTLSMHANIAWAFEHLIPRANHYGQAVEELLQLIRLFSGLNYKTEEDIVVAIRFRRKAIELFCGCMDGGHTWTTFVNILKLLIDSEEDCIHVAACNGLNPLGEAFSTLFLMYHEATACNVTPDIMEVTNLLHTIVSCCHTHSETNAKAFNALQGWKDRSDVMVKALSLLNSFVPREIHKTCLDLLTIMLQIYTEDCIETCCPIIHQSHMAIRMKQNHGPIGPYFPKIGTQQKSNTRRNSRTNNCGELNMTLHPNIIDMIKAHDDDYLGNLGEYFEKYHLFVDKLCRYGLNLDPVPPIITDLSCMLAVEVLPLKFKMFTKLWQEVWNKSSSNPKYRKCVQSLLLTGSFIEFLDTVFLDERELLHEYNFYSFVSHFYPKVHGKVLQDQKQMVIMNIENGIQSQVEKVEHLSSAEFEDLFAKLHGDMRALYLFLSVPSEDFNISEATDTAVELIINKCNALKMEEAQILLKQELQAKRRKEEKEQERHKEELMMERKRLEELKTKAKNDQEEEKGATSQTSPKEGKTCKQKEGDQTKEGMKDQKEDIAREEECAVAKGDEEEKKKEKVEAERDEEMKNEGPSTSRKKDLETSSSSHTDEPPVKKKRYLSHHHKIMEPSSSEEIEMVAGPSYRSDETTTTTAAQHSDDSSISSDDFSSGESSSGMSSPDKSPAVAKNRQSSTAFRKTCDNLKMLLDRRRKKVAE</sequence>
<dbReference type="OrthoDB" id="289038at2759"/>
<dbReference type="InterPro" id="IPR050164">
    <property type="entry name" value="Peptidase_C19"/>
</dbReference>
<dbReference type="InterPro" id="IPR021905">
    <property type="entry name" value="DUF3517"/>
</dbReference>
<dbReference type="Gene3D" id="3.90.70.10">
    <property type="entry name" value="Cysteine proteinases"/>
    <property type="match status" value="1"/>
</dbReference>
<feature type="region of interest" description="Disordered" evidence="8">
    <location>
        <begin position="553"/>
        <end position="577"/>
    </location>
</feature>
<dbReference type="PANTHER" id="PTHR24006:SF827">
    <property type="entry name" value="UBIQUITIN CARBOXYL-TERMINAL HYDROLASE 34"/>
    <property type="match status" value="1"/>
</dbReference>
<keyword evidence="7" id="KW-0788">Thiol protease</keyword>
<dbReference type="Pfam" id="PF00443">
    <property type="entry name" value="UCH"/>
    <property type="match status" value="1"/>
</dbReference>
<protein>
    <recommendedName>
        <fullName evidence="3">ubiquitinyl hydrolase 1</fullName>
        <ecNumber evidence="3">3.4.19.12</ecNumber>
    </recommendedName>
</protein>
<feature type="compositionally biased region" description="Basic and acidic residues" evidence="8">
    <location>
        <begin position="3175"/>
        <end position="3187"/>
    </location>
</feature>
<dbReference type="InterPro" id="IPR001394">
    <property type="entry name" value="Peptidase_C19_UCH"/>
</dbReference>
<dbReference type="InterPro" id="IPR028889">
    <property type="entry name" value="USP"/>
</dbReference>
<dbReference type="SUPFAM" id="SSF54001">
    <property type="entry name" value="Cysteine proteinases"/>
    <property type="match status" value="1"/>
</dbReference>
<evidence type="ECO:0000256" key="1">
    <source>
        <dbReference type="ARBA" id="ARBA00000707"/>
    </source>
</evidence>
<evidence type="ECO:0000256" key="6">
    <source>
        <dbReference type="ARBA" id="ARBA00022801"/>
    </source>
</evidence>
<dbReference type="EnsemblMetazoa" id="CLYHEMT015200.1">
    <property type="protein sequence ID" value="CLYHEMP015200.1"/>
    <property type="gene ID" value="CLYHEMG015200"/>
</dbReference>
<dbReference type="GO" id="GO:0005634">
    <property type="term" value="C:nucleus"/>
    <property type="evidence" value="ECO:0007669"/>
    <property type="project" value="TreeGrafter"/>
</dbReference>
<keyword evidence="6" id="KW-0378">Hydrolase</keyword>
<evidence type="ECO:0000256" key="2">
    <source>
        <dbReference type="ARBA" id="ARBA00009085"/>
    </source>
</evidence>
<dbReference type="EC" id="3.4.19.12" evidence="3"/>
<feature type="compositionally biased region" description="Low complexity" evidence="8">
    <location>
        <begin position="1333"/>
        <end position="1360"/>
    </location>
</feature>
<evidence type="ECO:0000256" key="3">
    <source>
        <dbReference type="ARBA" id="ARBA00012759"/>
    </source>
</evidence>
<name>A0A7M5WYX2_9CNID</name>
<dbReference type="GO" id="GO:0016579">
    <property type="term" value="P:protein deubiquitination"/>
    <property type="evidence" value="ECO:0007669"/>
    <property type="project" value="InterPro"/>
</dbReference>
<dbReference type="CDD" id="cd02659">
    <property type="entry name" value="peptidase_C19C"/>
    <property type="match status" value="1"/>
</dbReference>